<feature type="domain" description="SMODS and SLOG-associating 2TM effector" evidence="3">
    <location>
        <begin position="61"/>
        <end position="178"/>
    </location>
</feature>
<dbReference type="OrthoDB" id="4472872at2759"/>
<dbReference type="NCBIfam" id="NF033635">
    <property type="entry name" value="SLATT_fungal"/>
    <property type="match status" value="1"/>
</dbReference>
<dbReference type="PANTHER" id="PTHR38793:SF3">
    <property type="entry name" value="SMODS AND SLOG-ASSOCIATING 2TM EFFECTOR DOMAIN-CONTAINING PROTEIN"/>
    <property type="match status" value="1"/>
</dbReference>
<reference evidence="4 5" key="1">
    <citation type="journal article" date="2016" name="Nat. Commun.">
        <title>Ectomycorrhizal ecology is imprinted in the genome of the dominant symbiotic fungus Cenococcum geophilum.</title>
        <authorList>
            <consortium name="DOE Joint Genome Institute"/>
            <person name="Peter M."/>
            <person name="Kohler A."/>
            <person name="Ohm R.A."/>
            <person name="Kuo A."/>
            <person name="Krutzmann J."/>
            <person name="Morin E."/>
            <person name="Arend M."/>
            <person name="Barry K.W."/>
            <person name="Binder M."/>
            <person name="Choi C."/>
            <person name="Clum A."/>
            <person name="Copeland A."/>
            <person name="Grisel N."/>
            <person name="Haridas S."/>
            <person name="Kipfer T."/>
            <person name="LaButti K."/>
            <person name="Lindquist E."/>
            <person name="Lipzen A."/>
            <person name="Maire R."/>
            <person name="Meier B."/>
            <person name="Mihaltcheva S."/>
            <person name="Molinier V."/>
            <person name="Murat C."/>
            <person name="Poggeler S."/>
            <person name="Quandt C.A."/>
            <person name="Sperisen C."/>
            <person name="Tritt A."/>
            <person name="Tisserant E."/>
            <person name="Crous P.W."/>
            <person name="Henrissat B."/>
            <person name="Nehls U."/>
            <person name="Egli S."/>
            <person name="Spatafora J.W."/>
            <person name="Grigoriev I.V."/>
            <person name="Martin F.M."/>
        </authorList>
    </citation>
    <scope>NUCLEOTIDE SEQUENCE [LARGE SCALE GENOMIC DNA]</scope>
    <source>
        <strain evidence="4 5">CBS 459.81</strain>
    </source>
</reference>
<feature type="transmembrane region" description="Helical" evidence="2">
    <location>
        <begin position="77"/>
        <end position="98"/>
    </location>
</feature>
<evidence type="ECO:0000313" key="5">
    <source>
        <dbReference type="Proteomes" id="UP000250266"/>
    </source>
</evidence>
<accession>A0A8E2ECF9</accession>
<dbReference type="PANTHER" id="PTHR38793">
    <property type="entry name" value="SLATT_FUNGAL DOMAIN-CONTAINING PROTEIN-RELATED"/>
    <property type="match status" value="1"/>
</dbReference>
<dbReference type="InterPro" id="IPR041622">
    <property type="entry name" value="SLATT_fungi"/>
</dbReference>
<feature type="compositionally biased region" description="Polar residues" evidence="1">
    <location>
        <begin position="186"/>
        <end position="202"/>
    </location>
</feature>
<dbReference type="EMBL" id="KV744921">
    <property type="protein sequence ID" value="OCK81427.1"/>
    <property type="molecule type" value="Genomic_DNA"/>
</dbReference>
<keyword evidence="2" id="KW-0472">Membrane</keyword>
<evidence type="ECO:0000256" key="2">
    <source>
        <dbReference type="SAM" id="Phobius"/>
    </source>
</evidence>
<evidence type="ECO:0000313" key="4">
    <source>
        <dbReference type="EMBL" id="OCK81427.1"/>
    </source>
</evidence>
<protein>
    <recommendedName>
        <fullName evidence="3">SMODS and SLOG-associating 2TM effector domain-containing protein</fullName>
    </recommendedName>
</protein>
<gene>
    <name evidence="4" type="ORF">K432DRAFT_381335</name>
</gene>
<proteinExistence type="predicted"/>
<dbReference type="AlphaFoldDB" id="A0A8E2ECF9"/>
<dbReference type="Proteomes" id="UP000250266">
    <property type="component" value="Unassembled WGS sequence"/>
</dbReference>
<keyword evidence="2" id="KW-1133">Transmembrane helix</keyword>
<evidence type="ECO:0000256" key="1">
    <source>
        <dbReference type="SAM" id="MobiDB-lite"/>
    </source>
</evidence>
<name>A0A8E2ECF9_9PEZI</name>
<keyword evidence="2" id="KW-0812">Transmembrane</keyword>
<feature type="transmembrane region" description="Helical" evidence="2">
    <location>
        <begin position="104"/>
        <end position="124"/>
    </location>
</feature>
<feature type="region of interest" description="Disordered" evidence="1">
    <location>
        <begin position="178"/>
        <end position="219"/>
    </location>
</feature>
<feature type="compositionally biased region" description="Low complexity" evidence="1">
    <location>
        <begin position="206"/>
        <end position="219"/>
    </location>
</feature>
<organism evidence="4 5">
    <name type="scientific">Lepidopterella palustris CBS 459.81</name>
    <dbReference type="NCBI Taxonomy" id="1314670"/>
    <lineage>
        <taxon>Eukaryota</taxon>
        <taxon>Fungi</taxon>
        <taxon>Dikarya</taxon>
        <taxon>Ascomycota</taxon>
        <taxon>Pezizomycotina</taxon>
        <taxon>Dothideomycetes</taxon>
        <taxon>Pleosporomycetidae</taxon>
        <taxon>Mytilinidiales</taxon>
        <taxon>Argynnaceae</taxon>
        <taxon>Lepidopterella</taxon>
    </lineage>
</organism>
<dbReference type="Pfam" id="PF18142">
    <property type="entry name" value="SLATT_fungal"/>
    <property type="match status" value="1"/>
</dbReference>
<sequence length="219" mass="24666">MSADYLDIPVSLDDFRKLIGLPSERLPLPTGRLPRWWPTALSTNARRTEDPENNIGIYENIIYEERRTLRSASFYDILANGSLIAQLIISALLILLAATPNDHHITLAILGAFNGVITGVLSLIRGQGLPNRFLEYADGLRKVRERVEWLEKELEAGKREVRYKEVVDLKEMYERIREDEQKNRPDTWTPSNGSSARTSEWESLTAGAGAAGKARASFV</sequence>
<keyword evidence="5" id="KW-1185">Reference proteome</keyword>
<evidence type="ECO:0000259" key="3">
    <source>
        <dbReference type="Pfam" id="PF18142"/>
    </source>
</evidence>